<comment type="caution">
    <text evidence="1">The sequence shown here is derived from an EMBL/GenBank/DDBJ whole genome shotgun (WGS) entry which is preliminary data.</text>
</comment>
<accession>A0A9P6EJK4</accession>
<protein>
    <submittedName>
        <fullName evidence="1">Uncharacterized protein</fullName>
    </submittedName>
</protein>
<name>A0A9P6EJK4_9AGAR</name>
<dbReference type="EMBL" id="MU157842">
    <property type="protein sequence ID" value="KAF9530065.1"/>
    <property type="molecule type" value="Genomic_DNA"/>
</dbReference>
<evidence type="ECO:0000313" key="2">
    <source>
        <dbReference type="Proteomes" id="UP000807306"/>
    </source>
</evidence>
<reference evidence="1" key="1">
    <citation type="submission" date="2020-11" db="EMBL/GenBank/DDBJ databases">
        <authorList>
            <consortium name="DOE Joint Genome Institute"/>
            <person name="Ahrendt S."/>
            <person name="Riley R."/>
            <person name="Andreopoulos W."/>
            <person name="Labutti K."/>
            <person name="Pangilinan J."/>
            <person name="Ruiz-Duenas F.J."/>
            <person name="Barrasa J.M."/>
            <person name="Sanchez-Garcia M."/>
            <person name="Camarero S."/>
            <person name="Miyauchi S."/>
            <person name="Serrano A."/>
            <person name="Linde D."/>
            <person name="Babiker R."/>
            <person name="Drula E."/>
            <person name="Ayuso-Fernandez I."/>
            <person name="Pacheco R."/>
            <person name="Padilla G."/>
            <person name="Ferreira P."/>
            <person name="Barriuso J."/>
            <person name="Kellner H."/>
            <person name="Castanera R."/>
            <person name="Alfaro M."/>
            <person name="Ramirez L."/>
            <person name="Pisabarro A.G."/>
            <person name="Kuo A."/>
            <person name="Tritt A."/>
            <person name="Lipzen A."/>
            <person name="He G."/>
            <person name="Yan M."/>
            <person name="Ng V."/>
            <person name="Cullen D."/>
            <person name="Martin F."/>
            <person name="Rosso M.-N."/>
            <person name="Henrissat B."/>
            <person name="Hibbett D."/>
            <person name="Martinez A.T."/>
            <person name="Grigoriev I.V."/>
        </authorList>
    </citation>
    <scope>NUCLEOTIDE SEQUENCE</scope>
    <source>
        <strain evidence="1">CBS 506.95</strain>
    </source>
</reference>
<dbReference type="AlphaFoldDB" id="A0A9P6EJK4"/>
<organism evidence="1 2">
    <name type="scientific">Crepidotus variabilis</name>
    <dbReference type="NCBI Taxonomy" id="179855"/>
    <lineage>
        <taxon>Eukaryota</taxon>
        <taxon>Fungi</taxon>
        <taxon>Dikarya</taxon>
        <taxon>Basidiomycota</taxon>
        <taxon>Agaricomycotina</taxon>
        <taxon>Agaricomycetes</taxon>
        <taxon>Agaricomycetidae</taxon>
        <taxon>Agaricales</taxon>
        <taxon>Agaricineae</taxon>
        <taxon>Crepidotaceae</taxon>
        <taxon>Crepidotus</taxon>
    </lineage>
</organism>
<keyword evidence="2" id="KW-1185">Reference proteome</keyword>
<evidence type="ECO:0000313" key="1">
    <source>
        <dbReference type="EMBL" id="KAF9530065.1"/>
    </source>
</evidence>
<dbReference type="OrthoDB" id="3264182at2759"/>
<sequence length="55" mass="6084">DCNVSISTLSCSLHQIQITYKKVANKALEKNELLRATWQAVNGDIPTEMNPVLIA</sequence>
<feature type="non-terminal residue" evidence="1">
    <location>
        <position position="1"/>
    </location>
</feature>
<dbReference type="Proteomes" id="UP000807306">
    <property type="component" value="Unassembled WGS sequence"/>
</dbReference>
<gene>
    <name evidence="1" type="ORF">CPB83DRAFT_763947</name>
</gene>
<proteinExistence type="predicted"/>